<evidence type="ECO:0000256" key="1">
    <source>
        <dbReference type="SAM" id="Phobius"/>
    </source>
</evidence>
<keyword evidence="1" id="KW-0812">Transmembrane</keyword>
<keyword evidence="3" id="KW-1185">Reference proteome</keyword>
<protein>
    <submittedName>
        <fullName evidence="2">Uncharacterized protein</fullName>
    </submittedName>
</protein>
<keyword evidence="1" id="KW-1133">Transmembrane helix</keyword>
<comment type="caution">
    <text evidence="2">The sequence shown here is derived from an EMBL/GenBank/DDBJ whole genome shotgun (WGS) entry which is preliminary data.</text>
</comment>
<gene>
    <name evidence="2" type="ORF">SAMN04487964_103251</name>
</gene>
<name>A0ABY1RYL2_9GAMM</name>
<feature type="transmembrane region" description="Helical" evidence="1">
    <location>
        <begin position="6"/>
        <end position="22"/>
    </location>
</feature>
<reference evidence="2 3" key="1">
    <citation type="submission" date="2017-05" db="EMBL/GenBank/DDBJ databases">
        <authorList>
            <person name="Varghese N."/>
            <person name="Submissions S."/>
        </authorList>
    </citation>
    <scope>NUCLEOTIDE SEQUENCE [LARGE SCALE GENOMIC DNA]</scope>
    <source>
        <strain evidence="2 3">CGMCC 1.7287</strain>
    </source>
</reference>
<evidence type="ECO:0000313" key="3">
    <source>
        <dbReference type="Proteomes" id="UP001159257"/>
    </source>
</evidence>
<evidence type="ECO:0000313" key="2">
    <source>
        <dbReference type="EMBL" id="SMR73308.1"/>
    </source>
</evidence>
<dbReference type="Proteomes" id="UP001159257">
    <property type="component" value="Unassembled WGS sequence"/>
</dbReference>
<proteinExistence type="predicted"/>
<dbReference type="EMBL" id="FXWV01000003">
    <property type="protein sequence ID" value="SMR73308.1"/>
    <property type="molecule type" value="Genomic_DNA"/>
</dbReference>
<organism evidence="2 3">
    <name type="scientific">Marinobacterium sediminicola</name>
    <dbReference type="NCBI Taxonomy" id="518898"/>
    <lineage>
        <taxon>Bacteria</taxon>
        <taxon>Pseudomonadati</taxon>
        <taxon>Pseudomonadota</taxon>
        <taxon>Gammaproteobacteria</taxon>
        <taxon>Oceanospirillales</taxon>
        <taxon>Oceanospirillaceae</taxon>
        <taxon>Marinobacterium</taxon>
    </lineage>
</organism>
<dbReference type="RefSeq" id="WP_239040381.1">
    <property type="nucleotide sequence ID" value="NZ_BAAAEY010000003.1"/>
</dbReference>
<feature type="transmembrane region" description="Helical" evidence="1">
    <location>
        <begin position="34"/>
        <end position="55"/>
    </location>
</feature>
<keyword evidence="1" id="KW-0472">Membrane</keyword>
<accession>A0ABY1RYL2</accession>
<sequence>MIWNLIATVVAGLGAAGIALILRSLSRKKLPKWIVPAFAGLGMLGYQIYIEYTWYDFKRQQLPENAEVLDVRNDSMIWRPWTYLYPMTVGFTVIDADSLRDTLVGDERVVEFVLYRFEKSYVDQVSHHAQLLNCASGEMFELDETRKPLLSSREMLSADSPVRVRVCP</sequence>